<dbReference type="Proteomes" id="UP000593577">
    <property type="component" value="Unassembled WGS sequence"/>
</dbReference>
<keyword evidence="3" id="KW-1185">Reference proteome</keyword>
<name>A0A7J8X4Q0_GOSAI</name>
<sequence>MFPAYNPNSTSSHFCTGMMFKEGKQFKSTIRKYSMCCRREFKIFKNELNRVRVKCIASKKCKW</sequence>
<evidence type="ECO:0000313" key="3">
    <source>
        <dbReference type="Proteomes" id="UP000593577"/>
    </source>
</evidence>
<comment type="caution">
    <text evidence="2">The sequence shown here is derived from an EMBL/GenBank/DDBJ whole genome shotgun (WGS) entry which is preliminary data.</text>
</comment>
<feature type="domain" description="Transposase MuDR plant" evidence="1">
    <location>
        <begin position="16"/>
        <end position="63"/>
    </location>
</feature>
<evidence type="ECO:0000313" key="2">
    <source>
        <dbReference type="EMBL" id="MBA0682256.1"/>
    </source>
</evidence>
<dbReference type="EMBL" id="JABFAA010000005">
    <property type="protein sequence ID" value="MBA0682256.1"/>
    <property type="molecule type" value="Genomic_DNA"/>
</dbReference>
<feature type="non-terminal residue" evidence="2">
    <location>
        <position position="63"/>
    </location>
</feature>
<proteinExistence type="predicted"/>
<dbReference type="InterPro" id="IPR004332">
    <property type="entry name" value="Transposase_MuDR"/>
</dbReference>
<organism evidence="2 3">
    <name type="scientific">Gossypium aridum</name>
    <name type="common">American cotton</name>
    <name type="synonym">Erioxylum aridum</name>
    <dbReference type="NCBI Taxonomy" id="34290"/>
    <lineage>
        <taxon>Eukaryota</taxon>
        <taxon>Viridiplantae</taxon>
        <taxon>Streptophyta</taxon>
        <taxon>Embryophyta</taxon>
        <taxon>Tracheophyta</taxon>
        <taxon>Spermatophyta</taxon>
        <taxon>Magnoliopsida</taxon>
        <taxon>eudicotyledons</taxon>
        <taxon>Gunneridae</taxon>
        <taxon>Pentapetalae</taxon>
        <taxon>rosids</taxon>
        <taxon>malvids</taxon>
        <taxon>Malvales</taxon>
        <taxon>Malvaceae</taxon>
        <taxon>Malvoideae</taxon>
        <taxon>Gossypium</taxon>
    </lineage>
</organism>
<reference evidence="2 3" key="1">
    <citation type="journal article" date="2019" name="Genome Biol. Evol.">
        <title>Insights into the evolution of the New World diploid cottons (Gossypium, subgenus Houzingenia) based on genome sequencing.</title>
        <authorList>
            <person name="Grover C.E."/>
            <person name="Arick M.A. 2nd"/>
            <person name="Thrash A."/>
            <person name="Conover J.L."/>
            <person name="Sanders W.S."/>
            <person name="Peterson D.G."/>
            <person name="Frelichowski J.E."/>
            <person name="Scheffler J.A."/>
            <person name="Scheffler B.E."/>
            <person name="Wendel J.F."/>
        </authorList>
    </citation>
    <scope>NUCLEOTIDE SEQUENCE [LARGE SCALE GENOMIC DNA]</scope>
    <source>
        <strain evidence="2">185</strain>
        <tissue evidence="2">Leaf</tissue>
    </source>
</reference>
<gene>
    <name evidence="2" type="ORF">Goari_023988</name>
</gene>
<evidence type="ECO:0000259" key="1">
    <source>
        <dbReference type="Pfam" id="PF03108"/>
    </source>
</evidence>
<accession>A0A7J8X4Q0</accession>
<protein>
    <recommendedName>
        <fullName evidence="1">Transposase MuDR plant domain-containing protein</fullName>
    </recommendedName>
</protein>
<dbReference type="Pfam" id="PF03108">
    <property type="entry name" value="DBD_Tnp_Mut"/>
    <property type="match status" value="1"/>
</dbReference>
<dbReference type="AlphaFoldDB" id="A0A7J8X4Q0"/>